<dbReference type="GO" id="GO:0046872">
    <property type="term" value="F:metal ion binding"/>
    <property type="evidence" value="ECO:0007669"/>
    <property type="project" value="UniProtKB-KW"/>
</dbReference>
<evidence type="ECO:0000313" key="7">
    <source>
        <dbReference type="EMBL" id="ODN76072.1"/>
    </source>
</evidence>
<dbReference type="Pfam" id="PF05726">
    <property type="entry name" value="Pirin_C"/>
    <property type="match status" value="1"/>
</dbReference>
<evidence type="ECO:0000256" key="4">
    <source>
        <dbReference type="SAM" id="Phobius"/>
    </source>
</evidence>
<comment type="similarity">
    <text evidence="1 3">Belongs to the pirin family.</text>
</comment>
<feature type="domain" description="Pirin C-terminal" evidence="6">
    <location>
        <begin position="225"/>
        <end position="335"/>
    </location>
</feature>
<accession>A0A1E3HI92</accession>
<dbReference type="CDD" id="cd02909">
    <property type="entry name" value="cupin_pirin_N"/>
    <property type="match status" value="1"/>
</dbReference>
<dbReference type="GeneID" id="30157322"/>
<dbReference type="Gene3D" id="2.60.120.10">
    <property type="entry name" value="Jelly Rolls"/>
    <property type="match status" value="2"/>
</dbReference>
<gene>
    <name evidence="7" type="ORF">L202_06013</name>
</gene>
<keyword evidence="4" id="KW-1133">Transmembrane helix</keyword>
<dbReference type="PIRSF" id="PIRSF006232">
    <property type="entry name" value="Pirin"/>
    <property type="match status" value="1"/>
</dbReference>
<keyword evidence="2" id="KW-0408">Iron</keyword>
<feature type="binding site" evidence="2">
    <location>
        <position position="150"/>
    </location>
    <ligand>
        <name>Fe cation</name>
        <dbReference type="ChEBI" id="CHEBI:24875"/>
    </ligand>
</feature>
<dbReference type="InterPro" id="IPR008778">
    <property type="entry name" value="Pirin_C_dom"/>
</dbReference>
<protein>
    <recommendedName>
        <fullName evidence="9">Pirin</fullName>
    </recommendedName>
</protein>
<comment type="caution">
    <text evidence="7">The sequence shown here is derived from an EMBL/GenBank/DDBJ whole genome shotgun (WGS) entry which is preliminary data.</text>
</comment>
<proteinExistence type="inferred from homology"/>
<feature type="binding site" evidence="2">
    <location>
        <position position="148"/>
    </location>
    <ligand>
        <name>Fe cation</name>
        <dbReference type="ChEBI" id="CHEBI:24875"/>
    </ligand>
</feature>
<dbReference type="OrthoDB" id="198735at2759"/>
<dbReference type="AlphaFoldDB" id="A0A1E3HI92"/>
<dbReference type="EMBL" id="AWGJ01000009">
    <property type="protein sequence ID" value="ODN76072.1"/>
    <property type="molecule type" value="Genomic_DNA"/>
</dbReference>
<feature type="domain" description="Pirin N-terminal" evidence="5">
    <location>
        <begin position="70"/>
        <end position="171"/>
    </location>
</feature>
<dbReference type="InterPro" id="IPR011051">
    <property type="entry name" value="RmlC_Cupin_sf"/>
</dbReference>
<evidence type="ECO:0000256" key="2">
    <source>
        <dbReference type="PIRSR" id="PIRSR006232-1"/>
    </source>
</evidence>
<dbReference type="CDD" id="cd02247">
    <property type="entry name" value="cupin_pirin_C"/>
    <property type="match status" value="1"/>
</dbReference>
<evidence type="ECO:0008006" key="9">
    <source>
        <dbReference type="Google" id="ProtNLM"/>
    </source>
</evidence>
<evidence type="ECO:0000259" key="6">
    <source>
        <dbReference type="Pfam" id="PF05726"/>
    </source>
</evidence>
<keyword evidence="4" id="KW-0812">Transmembrane</keyword>
<evidence type="ECO:0000256" key="3">
    <source>
        <dbReference type="RuleBase" id="RU003457"/>
    </source>
</evidence>
<dbReference type="InterPro" id="IPR003829">
    <property type="entry name" value="Pirin_N_dom"/>
</dbReference>
<comment type="cofactor">
    <cofactor evidence="2">
        <name>Fe cation</name>
        <dbReference type="ChEBI" id="CHEBI:24875"/>
    </cofactor>
    <text evidence="2">Binds 1 Fe cation per subunit.</text>
</comment>
<dbReference type="SUPFAM" id="SSF51182">
    <property type="entry name" value="RmlC-like cupins"/>
    <property type="match status" value="1"/>
</dbReference>
<dbReference type="STRING" id="1295533.A0A1E3HI92"/>
<evidence type="ECO:0000313" key="8">
    <source>
        <dbReference type="Proteomes" id="UP000094065"/>
    </source>
</evidence>
<dbReference type="Pfam" id="PF02678">
    <property type="entry name" value="Pirin"/>
    <property type="match status" value="1"/>
</dbReference>
<dbReference type="InterPro" id="IPR014710">
    <property type="entry name" value="RmlC-like_jellyroll"/>
</dbReference>
<evidence type="ECO:0000259" key="5">
    <source>
        <dbReference type="Pfam" id="PF02678"/>
    </source>
</evidence>
<reference evidence="7 8" key="1">
    <citation type="submission" date="2016-06" db="EMBL/GenBank/DDBJ databases">
        <title>Evolution of pathogenesis and genome organization in the Tremellales.</title>
        <authorList>
            <person name="Cuomo C."/>
            <person name="Litvintseva A."/>
            <person name="Heitman J."/>
            <person name="Chen Y."/>
            <person name="Sun S."/>
            <person name="Springer D."/>
            <person name="Dromer F."/>
            <person name="Young S."/>
            <person name="Zeng Q."/>
            <person name="Chapman S."/>
            <person name="Gujja S."/>
            <person name="Saif S."/>
            <person name="Birren B."/>
        </authorList>
    </citation>
    <scope>NUCLEOTIDE SEQUENCE [LARGE SCALE GENOMIC DNA]</scope>
    <source>
        <strain evidence="7 8">CBS 6039</strain>
    </source>
</reference>
<name>A0A1E3HI92_9TREE</name>
<feature type="binding site" evidence="2">
    <location>
        <position position="106"/>
    </location>
    <ligand>
        <name>Fe cation</name>
        <dbReference type="ChEBI" id="CHEBI:24875"/>
    </ligand>
</feature>
<keyword evidence="2" id="KW-0479">Metal-binding</keyword>
<dbReference type="RefSeq" id="XP_018991603.1">
    <property type="nucleotide sequence ID" value="XM_019140452.1"/>
</dbReference>
<evidence type="ECO:0000256" key="1">
    <source>
        <dbReference type="ARBA" id="ARBA00008416"/>
    </source>
</evidence>
<dbReference type="PANTHER" id="PTHR13903">
    <property type="entry name" value="PIRIN-RELATED"/>
    <property type="match status" value="1"/>
</dbReference>
<dbReference type="PANTHER" id="PTHR13903:SF8">
    <property type="entry name" value="PIRIN"/>
    <property type="match status" value="1"/>
</dbReference>
<dbReference type="InterPro" id="IPR012093">
    <property type="entry name" value="Pirin"/>
</dbReference>
<dbReference type="Proteomes" id="UP000094065">
    <property type="component" value="Unassembled WGS sequence"/>
</dbReference>
<feature type="binding site" evidence="2">
    <location>
        <position position="104"/>
    </location>
    <ligand>
        <name>Fe cation</name>
        <dbReference type="ChEBI" id="CHEBI:24875"/>
    </ligand>
</feature>
<keyword evidence="8" id="KW-1185">Reference proteome</keyword>
<feature type="transmembrane region" description="Helical" evidence="4">
    <location>
        <begin position="17"/>
        <end position="34"/>
    </location>
</feature>
<sequence>MGTITLSKPAISQVQKGLVFAIFFATIAFLYPFLPNNYHSPSSSNTSDMSISRQVAKTVFAHEVSEGAGARVRRSIGTKELRNLTPFLMLDHFTIHPGAGFPDHPHRGMQTLTWLFRGIFNHEDFLGNKGELRAGDVQWMTAGEGIVHSEIPWFDPDPKKREPVEGLQLWIDLPSKLKYIKPEYYDRKSADIPVVTPVEGVKATVLSGESHGTKGTVTPAGGAWYIDFKLERPGVSVFQPLPEGYQAFIYLVKGKLQIGEDKKQYDKFNLLVLSTEDGQSGVRLTRPADAGDEDVHAVLVAGKPLDQPIVQYGPFVVNTQQEARQAIFDFQTGSNGFERAPGWKSDIAKEFDRQYR</sequence>
<organism evidence="7 8">
    <name type="scientific">Cryptococcus amylolentus CBS 6039</name>
    <dbReference type="NCBI Taxonomy" id="1295533"/>
    <lineage>
        <taxon>Eukaryota</taxon>
        <taxon>Fungi</taxon>
        <taxon>Dikarya</taxon>
        <taxon>Basidiomycota</taxon>
        <taxon>Agaricomycotina</taxon>
        <taxon>Tremellomycetes</taxon>
        <taxon>Tremellales</taxon>
        <taxon>Cryptococcaceae</taxon>
        <taxon>Cryptococcus</taxon>
    </lineage>
</organism>
<keyword evidence="4" id="KW-0472">Membrane</keyword>